<protein>
    <submittedName>
        <fullName evidence="5">Tyrosine-type recombinase/integrase</fullName>
    </submittedName>
</protein>
<dbReference type="Gene3D" id="1.10.443.10">
    <property type="entry name" value="Intergrase catalytic core"/>
    <property type="match status" value="1"/>
</dbReference>
<dbReference type="PANTHER" id="PTHR34605:SF4">
    <property type="entry name" value="DNA ADENINE METHYLTRANSFERASE"/>
    <property type="match status" value="1"/>
</dbReference>
<dbReference type="PROSITE" id="PS51898">
    <property type="entry name" value="TYR_RECOMBINASE"/>
    <property type="match status" value="1"/>
</dbReference>
<evidence type="ECO:0000313" key="5">
    <source>
        <dbReference type="EMBL" id="MDV5393048.1"/>
    </source>
</evidence>
<dbReference type="GO" id="GO:0006310">
    <property type="term" value="P:DNA recombination"/>
    <property type="evidence" value="ECO:0007669"/>
    <property type="project" value="UniProtKB-KW"/>
</dbReference>
<organism evidence="5 6">
    <name type="scientific">Shewanella xiamenensis</name>
    <dbReference type="NCBI Taxonomy" id="332186"/>
    <lineage>
        <taxon>Bacteria</taxon>
        <taxon>Pseudomonadati</taxon>
        <taxon>Pseudomonadota</taxon>
        <taxon>Gammaproteobacteria</taxon>
        <taxon>Alteromonadales</taxon>
        <taxon>Shewanellaceae</taxon>
        <taxon>Shewanella</taxon>
    </lineage>
</organism>
<dbReference type="InterPro" id="IPR002104">
    <property type="entry name" value="Integrase_catalytic"/>
</dbReference>
<evidence type="ECO:0000256" key="3">
    <source>
        <dbReference type="SAM" id="MobiDB-lite"/>
    </source>
</evidence>
<dbReference type="EMBL" id="JASGOQ010000002">
    <property type="protein sequence ID" value="MDV5393048.1"/>
    <property type="molecule type" value="Genomic_DNA"/>
</dbReference>
<dbReference type="SMR" id="A0AAE4Q5I4"/>
<dbReference type="GO" id="GO:0003677">
    <property type="term" value="F:DNA binding"/>
    <property type="evidence" value="ECO:0007669"/>
    <property type="project" value="UniProtKB-KW"/>
</dbReference>
<keyword evidence="2" id="KW-0233">DNA recombination</keyword>
<accession>A0AAE4Q5I4</accession>
<reference evidence="5" key="1">
    <citation type="submission" date="2023-05" db="EMBL/GenBank/DDBJ databases">
        <title>Colonisation of extended spectrum b-lactamase- and carbapenemase-producing bacteria on hospital surfaces from low- and middle-income countries.</title>
        <authorList>
            <person name="Nieto-Rosado M."/>
            <person name="Sands K."/>
            <person name="Iregbu K."/>
            <person name="Zahra R."/>
            <person name="Mazarati J.B."/>
            <person name="Mehtar S."/>
            <person name="Barnards-Group B."/>
            <person name="Walsh T.R."/>
        </authorList>
    </citation>
    <scope>NUCLEOTIDE SEQUENCE</scope>
    <source>
        <strain evidence="5">PP-E493</strain>
    </source>
</reference>
<dbReference type="InterPro" id="IPR011010">
    <property type="entry name" value="DNA_brk_join_enz"/>
</dbReference>
<dbReference type="Proteomes" id="UP001187859">
    <property type="component" value="Unassembled WGS sequence"/>
</dbReference>
<keyword evidence="1" id="KW-0238">DNA-binding</keyword>
<proteinExistence type="predicted"/>
<comment type="caution">
    <text evidence="5">The sequence shown here is derived from an EMBL/GenBank/DDBJ whole genome shotgun (WGS) entry which is preliminary data.</text>
</comment>
<dbReference type="InterPro" id="IPR052925">
    <property type="entry name" value="Phage_Integrase-like_Recomb"/>
</dbReference>
<gene>
    <name evidence="5" type="ORF">QM089_22915</name>
</gene>
<evidence type="ECO:0000259" key="4">
    <source>
        <dbReference type="PROSITE" id="PS51898"/>
    </source>
</evidence>
<dbReference type="SUPFAM" id="SSF47823">
    <property type="entry name" value="lambda integrase-like, N-terminal domain"/>
    <property type="match status" value="1"/>
</dbReference>
<feature type="compositionally biased region" description="Polar residues" evidence="3">
    <location>
        <begin position="1"/>
        <end position="11"/>
    </location>
</feature>
<evidence type="ECO:0000256" key="2">
    <source>
        <dbReference type="ARBA" id="ARBA00023172"/>
    </source>
</evidence>
<dbReference type="SUPFAM" id="SSF56349">
    <property type="entry name" value="DNA breaking-rejoining enzymes"/>
    <property type="match status" value="1"/>
</dbReference>
<evidence type="ECO:0000313" key="6">
    <source>
        <dbReference type="Proteomes" id="UP001187859"/>
    </source>
</evidence>
<dbReference type="RefSeq" id="WP_011711689.1">
    <property type="nucleotide sequence ID" value="NZ_JASGOQ010000002.1"/>
</dbReference>
<feature type="domain" description="Tyr recombinase" evidence="4">
    <location>
        <begin position="169"/>
        <end position="365"/>
    </location>
</feature>
<feature type="region of interest" description="Disordered" evidence="3">
    <location>
        <begin position="1"/>
        <end position="28"/>
    </location>
</feature>
<dbReference type="InterPro" id="IPR010998">
    <property type="entry name" value="Integrase_recombinase_N"/>
</dbReference>
<dbReference type="InterPro" id="IPR013762">
    <property type="entry name" value="Integrase-like_cat_sf"/>
</dbReference>
<dbReference type="Pfam" id="PF00589">
    <property type="entry name" value="Phage_integrase"/>
    <property type="match status" value="1"/>
</dbReference>
<sequence length="371" mass="41959">MSLLTTNNHSVALSYGEPPSTLNDSLKDSYQRSTDELQALLSKPLAQLTDADKLRIREITQAKLKHFLDNGHRTRRANTWRALMSRWAKFESWCLTNNLTPLPATPEVVATFIEYYQASSYTTLSQYAWAINSFHVECGLLSPVSSKTVQDKQNEIRIVKLESGGLAQEQATPFRLHHLQMLIESYGESERLLDKRNLALLNIAYESLLRESELLRIKVGHLKSTFEGDYVLSVPYTKTNDSGEEEVVNITPLGFKLIQRYIQGAGLTKEDYLFQPIGRSNKVSVQAKPMSTRTVDRVFLWAFESLGIDRHSAWSGHSARIGAAQDLLAAGYSIAQIQENGRWKSPMMVLRYGKDIKAKESAMAKMLAERR</sequence>
<evidence type="ECO:0000256" key="1">
    <source>
        <dbReference type="ARBA" id="ARBA00023125"/>
    </source>
</evidence>
<name>A0AAE4Q5I4_9GAMM</name>
<dbReference type="PANTHER" id="PTHR34605">
    <property type="entry name" value="PHAGE_INTEGRASE DOMAIN-CONTAINING PROTEIN"/>
    <property type="match status" value="1"/>
</dbReference>
<dbReference type="GO" id="GO:0015074">
    <property type="term" value="P:DNA integration"/>
    <property type="evidence" value="ECO:0007669"/>
    <property type="project" value="InterPro"/>
</dbReference>
<dbReference type="Gene3D" id="1.10.150.130">
    <property type="match status" value="1"/>
</dbReference>
<dbReference type="AlphaFoldDB" id="A0AAE4Q5I4"/>